<dbReference type="InterPro" id="IPR027417">
    <property type="entry name" value="P-loop_NTPase"/>
</dbReference>
<gene>
    <name evidence="3" type="primary">FG09116.1</name>
</gene>
<dbReference type="GO" id="GO:0016887">
    <property type="term" value="F:ATP hydrolysis activity"/>
    <property type="evidence" value="ECO:0007669"/>
    <property type="project" value="InterPro"/>
</dbReference>
<dbReference type="GO" id="GO:0005524">
    <property type="term" value="F:ATP binding"/>
    <property type="evidence" value="ECO:0007669"/>
    <property type="project" value="InterPro"/>
</dbReference>
<evidence type="ECO:0000259" key="2">
    <source>
        <dbReference type="SMART" id="SM00382"/>
    </source>
</evidence>
<sequence>MNSRSRRPRERSPSFEEVREKRRESSQYDNERRRRRRRSPASSEEDIPRRKVHNDPSDQESDPDYPPPPPPEPENDANIRYRPMAPFSWRNEICRFLDVSPDALDDEVFQAMTKASIILKEAEQMKAKYEAGRGPPRYEIIHSVRCEQSRTEGRLYLDQPWVVETGPNDAHLRGSQPILNFELFLERNKEIVFVIYKDYRCCGRQHNSRSRAHTEPDGQVDASSLLTAEHISIISPDLSSAMEEFSDIALGDFPHTDFRGGEEMRHPYIWWFHRRKEIDEALEKYKSSPWLPMVYLFREYILGRMTEEWETVDGLLARKRICLKYMDYLFASFLIVPNQLAISTEQGRDISKLSGAVTQGWLERRPFLDYSAKVNVTFWTFNGTFRKASKECSIKDITPTPVDEMDEFNITDLPLYPIEYASSEIADALRKRGKMYWKCRFRNYVGLAQETSEEIQDSVYPPDIGSRFMVDIATHKKLHRDATTRSQRQDSPGPNDLESRYMLQDDPDLGDEFFLCLPTSIYGFNMDKKEWVNLDVHFLRDVVWNTEAFDLLVVQEETKLLIQAVVTNQLRTTENADLIQGKGNGLFILLHGGPGTGKTLTAESVAEVARKPLYRVTCGDIGTKAEDVERYLNVVLHLGKTWGCVVLLDEADVFLEQRSLINLERNALVSVFLRVLEYYDGILILTSNRVGIFDEAFKSRIQLNLRYKTLDRAQRKQIWKNFFIRLRRLEQENGTTGGSYGANVDEMMGKLDDLAEANLNGRQIRNAVSTARQLARYQKEPLSYKHLTAVIDEAKKFDEYLLELNRSYTADEIQRDKGER</sequence>
<dbReference type="SMART" id="SM00382">
    <property type="entry name" value="AAA"/>
    <property type="match status" value="1"/>
</dbReference>
<protein>
    <recommendedName>
        <fullName evidence="2">AAA+ ATPase domain-containing protein</fullName>
    </recommendedName>
</protein>
<dbReference type="PANTHER" id="PTHR46411">
    <property type="entry name" value="FAMILY ATPASE, PUTATIVE-RELATED"/>
    <property type="match status" value="1"/>
</dbReference>
<evidence type="ECO:0000256" key="1">
    <source>
        <dbReference type="SAM" id="MobiDB-lite"/>
    </source>
</evidence>
<reference evidence="3" key="1">
    <citation type="journal article" date="2007" name="Science">
        <title>The Fusarium graminearum genome reveals a link between localized polymorphism and pathogen specialization.</title>
        <authorList>
            <person name="Cuomo C.A."/>
            <person name="Gueldener U."/>
            <person name="Xu J.-R."/>
            <person name="Trail F."/>
            <person name="Turgeon B.G."/>
            <person name="Di Pietro A."/>
            <person name="Walton J.D."/>
            <person name="Ma L.-J."/>
            <person name="Baker S.E."/>
            <person name="Rep M."/>
            <person name="Adam G."/>
            <person name="Antoniw J."/>
            <person name="Baldwin T."/>
            <person name="Calvo S.E."/>
            <person name="Chang Y.-L."/>
            <person name="DeCaprio D."/>
            <person name="Gale L.R."/>
            <person name="Gnerre S."/>
            <person name="Goswami R.S."/>
            <person name="Hammond-Kosack K."/>
            <person name="Harris L.J."/>
            <person name="Hilburn K."/>
            <person name="Kennell J.C."/>
            <person name="Kroken S."/>
            <person name="Magnuson J.K."/>
            <person name="Mannhaupt G."/>
            <person name="Mauceli E.W."/>
            <person name="Mewes H.-W."/>
            <person name="Mitterbauer R."/>
            <person name="Muehlbauer G."/>
            <person name="Muensterkoetter M."/>
            <person name="Nelson D."/>
            <person name="O'Donnell K."/>
            <person name="Ouellet T."/>
            <person name="Qi W."/>
            <person name="Quesneville H."/>
            <person name="Roncero M.I.G."/>
            <person name="Seong K.-Y."/>
            <person name="Tetko I.V."/>
            <person name="Urban M."/>
            <person name="Waalwijk C."/>
            <person name="Ward T.J."/>
            <person name="Yao J."/>
            <person name="Birren B.W."/>
            <person name="Kistler H.C."/>
        </authorList>
    </citation>
    <scope>NUCLEOTIDE SEQUENCE [LARGE SCALE GENOMIC DNA]</scope>
    <source>
        <strain evidence="3">PH-1 / ATCC MYA-4620 / FGSC 9075 / NRRL 31084</strain>
    </source>
</reference>
<reference evidence="3" key="2">
    <citation type="journal article" date="2010" name="Nature">
        <title>Comparative genomics reveals mobile pathogenicity chromosomes in Fusarium.</title>
        <authorList>
            <person name="Ma L.J."/>
            <person name="van der Does H.C."/>
            <person name="Borkovich K.A."/>
            <person name="Coleman J.J."/>
            <person name="Daboussi M.J."/>
            <person name="Di Pietro A."/>
            <person name="Dufresne M."/>
            <person name="Freitag M."/>
            <person name="Grabherr M."/>
            <person name="Henrissat B."/>
            <person name="Houterman P.M."/>
            <person name="Kang S."/>
            <person name="Shim W.B."/>
            <person name="Woloshuk C."/>
            <person name="Xie X."/>
            <person name="Xu J.R."/>
            <person name="Antoniw J."/>
            <person name="Baker S.E."/>
            <person name="Bluhm B.H."/>
            <person name="Breakspear A."/>
            <person name="Brown D.W."/>
            <person name="Butchko R.A."/>
            <person name="Chapman S."/>
            <person name="Coulson R."/>
            <person name="Coutinho P.M."/>
            <person name="Danchin E.G."/>
            <person name="Diener A."/>
            <person name="Gale L.R."/>
            <person name="Gardiner D.M."/>
            <person name="Goff S."/>
            <person name="Hammond-Kosack K.E."/>
            <person name="Hilburn K."/>
            <person name="Hua-Van A."/>
            <person name="Jonkers W."/>
            <person name="Kazan K."/>
            <person name="Kodira C.D."/>
            <person name="Koehrsen M."/>
            <person name="Kumar L."/>
            <person name="Lee Y.H."/>
            <person name="Li L."/>
            <person name="Manners J.M."/>
            <person name="Miranda-Saavedra D."/>
            <person name="Mukherjee M."/>
            <person name="Park G."/>
            <person name="Park J."/>
            <person name="Park S.Y."/>
            <person name="Proctor R.H."/>
            <person name="Regev A."/>
            <person name="Ruiz-Roldan M.C."/>
            <person name="Sain D."/>
            <person name="Sakthikumar S."/>
            <person name="Sykes S."/>
            <person name="Schwartz D.C."/>
            <person name="Turgeon B.G."/>
            <person name="Wapinski I."/>
            <person name="Yoder O."/>
            <person name="Young S."/>
            <person name="Zeng Q."/>
            <person name="Zhou S."/>
            <person name="Galagan J."/>
            <person name="Cuomo C.A."/>
            <person name="Kistler H.C."/>
            <person name="Rep M."/>
        </authorList>
    </citation>
    <scope>GENOME REANNOTATION</scope>
    <source>
        <strain evidence="3">PH-1 / ATCC MYA-4620 / FGSC 9075 / NRRL 31084</strain>
    </source>
</reference>
<feature type="compositionally biased region" description="Basic and acidic residues" evidence="1">
    <location>
        <begin position="10"/>
        <end position="32"/>
    </location>
</feature>
<accession>A0A0E0SB63</accession>
<dbReference type="InterPro" id="IPR056599">
    <property type="entry name" value="AAA_lid_fung"/>
</dbReference>
<dbReference type="Pfam" id="PF23232">
    <property type="entry name" value="AAA_lid_13"/>
    <property type="match status" value="1"/>
</dbReference>
<dbReference type="EnsemblFungi" id="CEF83676">
    <property type="protein sequence ID" value="CEF83676"/>
    <property type="gene ID" value="FGRRES_17161"/>
</dbReference>
<name>A0A098DP92_GIBZE</name>
<accession>A0A098DP92</accession>
<dbReference type="CDD" id="cd19481">
    <property type="entry name" value="RecA-like_protease"/>
    <property type="match status" value="1"/>
</dbReference>
<dbReference type="EMBL" id="HG970335">
    <property type="status" value="NOT_ANNOTATED_CDS"/>
    <property type="molecule type" value="Genomic_DNA"/>
</dbReference>
<organism evidence="3">
    <name type="scientific">Gibberella zeae (strain ATCC MYA-4620 / CBS 123657 / FGSC 9075 / NRRL 31084 / PH-1)</name>
    <name type="common">Wheat head blight fungus</name>
    <name type="synonym">Fusarium graminearum</name>
    <dbReference type="NCBI Taxonomy" id="229533"/>
    <lineage>
        <taxon>Eukaryota</taxon>
        <taxon>Fungi</taxon>
        <taxon>Dikarya</taxon>
        <taxon>Ascomycota</taxon>
        <taxon>Pezizomycotina</taxon>
        <taxon>Sordariomycetes</taxon>
        <taxon>Hypocreomycetidae</taxon>
        <taxon>Hypocreales</taxon>
        <taxon>Nectriaceae</taxon>
        <taxon>Fusarium</taxon>
    </lineage>
</organism>
<feature type="domain" description="AAA+ ATPase" evidence="2">
    <location>
        <begin position="584"/>
        <end position="711"/>
    </location>
</feature>
<dbReference type="InterPro" id="IPR003593">
    <property type="entry name" value="AAA+_ATPase"/>
</dbReference>
<dbReference type="AlphaFoldDB" id="A0A098DP92"/>
<dbReference type="PANTHER" id="PTHR46411:SF2">
    <property type="entry name" value="AAA+ ATPASE DOMAIN-CONTAINING PROTEIN"/>
    <property type="match status" value="1"/>
</dbReference>
<dbReference type="InterPro" id="IPR003959">
    <property type="entry name" value="ATPase_AAA_core"/>
</dbReference>
<evidence type="ECO:0000313" key="3">
    <source>
        <dbReference type="EnsemblFungi" id="CEF83676"/>
    </source>
</evidence>
<feature type="region of interest" description="Disordered" evidence="1">
    <location>
        <begin position="1"/>
        <end position="79"/>
    </location>
</feature>
<feature type="region of interest" description="Disordered" evidence="1">
    <location>
        <begin position="478"/>
        <end position="502"/>
    </location>
</feature>
<dbReference type="Gene3D" id="3.40.50.300">
    <property type="entry name" value="P-loop containing nucleotide triphosphate hydrolases"/>
    <property type="match status" value="1"/>
</dbReference>
<feature type="compositionally biased region" description="Basic and acidic residues" evidence="1">
    <location>
        <begin position="46"/>
        <end position="56"/>
    </location>
</feature>
<dbReference type="SUPFAM" id="SSF52540">
    <property type="entry name" value="P-loop containing nucleoside triphosphate hydrolases"/>
    <property type="match status" value="1"/>
</dbReference>
<dbReference type="Pfam" id="PF00004">
    <property type="entry name" value="AAA"/>
    <property type="match status" value="1"/>
</dbReference>
<proteinExistence type="predicted"/>
<reference evidence="3" key="3">
    <citation type="submission" date="2017-01" db="UniProtKB">
        <authorList>
            <consortium name="EnsemblFungi"/>
        </authorList>
    </citation>
    <scope>IDENTIFICATION</scope>
    <source>
        <strain evidence="3">PH-1 / ATCC MYA-4620 / FGSC 9075 / NRRL 31084</strain>
    </source>
</reference>